<organism evidence="2 3">
    <name type="scientific">Wansuia hejianensis</name>
    <dbReference type="NCBI Taxonomy" id="2763667"/>
    <lineage>
        <taxon>Bacteria</taxon>
        <taxon>Bacillati</taxon>
        <taxon>Bacillota</taxon>
        <taxon>Clostridia</taxon>
        <taxon>Lachnospirales</taxon>
        <taxon>Lachnospiraceae</taxon>
        <taxon>Wansuia</taxon>
    </lineage>
</organism>
<evidence type="ECO:0000313" key="2">
    <source>
        <dbReference type="EMBL" id="MBC8590622.1"/>
    </source>
</evidence>
<evidence type="ECO:0000259" key="1">
    <source>
        <dbReference type="Pfam" id="PF10592"/>
    </source>
</evidence>
<proteinExistence type="predicted"/>
<dbReference type="RefSeq" id="WP_249323459.1">
    <property type="nucleotide sequence ID" value="NZ_JACRTK010000002.1"/>
</dbReference>
<sequence>MKEFRMKAKSFKRMEDPINRNSNRVKYVCYIKADSIPLEFDDWMLTNPREQKMTTNVANKIVESLDENQYFHELNRGILMSVSDIKYDNSDGIVIIRMDNPEIHGNIDGGHTLRAILNAKSKNILSSDRYVFFEVFTGIDSPVELAAARNTSVQVDLKSIAELENSFEVIKEAFSKVGFKERISYKMNEHSENKDIDPIDVREVIAIINMFSQTLYPYKTSRNTLSETHPVQSYTGKEASLKKFLNLGKNKRERMIKDMMPIIPDIFKLWDTIECNFAAESNKAGKRYGTRKYSKYNNDEIVDYSMFSESPLKYSIPKGIMYPIVGAFRALAKVDESTGQYSWIKDPLEVWNAIGGKLSTIILDEKSETPNDLGKNNNLWSNLFKEVYIYGYMSQI</sequence>
<protein>
    <submittedName>
        <fullName evidence="2">AIPR family protein</fullName>
    </submittedName>
</protein>
<dbReference type="EMBL" id="JACRTK010000002">
    <property type="protein sequence ID" value="MBC8590622.1"/>
    <property type="molecule type" value="Genomic_DNA"/>
</dbReference>
<dbReference type="Pfam" id="PF10592">
    <property type="entry name" value="AIPR"/>
    <property type="match status" value="1"/>
</dbReference>
<comment type="caution">
    <text evidence="2">The sequence shown here is derived from an EMBL/GenBank/DDBJ whole genome shotgun (WGS) entry which is preliminary data.</text>
</comment>
<evidence type="ECO:0000313" key="3">
    <source>
        <dbReference type="Proteomes" id="UP000601522"/>
    </source>
</evidence>
<reference evidence="2 3" key="1">
    <citation type="submission" date="2020-08" db="EMBL/GenBank/DDBJ databases">
        <title>Genome public.</title>
        <authorList>
            <person name="Liu C."/>
            <person name="Sun Q."/>
        </authorList>
    </citation>
    <scope>NUCLEOTIDE SEQUENCE [LARGE SCALE GENOMIC DNA]</scope>
    <source>
        <strain evidence="2 3">NSJ-26</strain>
    </source>
</reference>
<dbReference type="InterPro" id="IPR018891">
    <property type="entry name" value="AIPR_C"/>
</dbReference>
<gene>
    <name evidence="2" type="ORF">H8689_05690</name>
</gene>
<dbReference type="Proteomes" id="UP000601522">
    <property type="component" value="Unassembled WGS sequence"/>
</dbReference>
<keyword evidence="3" id="KW-1185">Reference proteome</keyword>
<feature type="domain" description="Abortive phage infection protein C-terminal" evidence="1">
    <location>
        <begin position="46"/>
        <end position="356"/>
    </location>
</feature>
<name>A0A926IHF8_9FIRM</name>
<accession>A0A926IHF8</accession>
<dbReference type="AlphaFoldDB" id="A0A926IHF8"/>